<dbReference type="OrthoDB" id="68483at2759"/>
<dbReference type="EMBL" id="QKRW01000010">
    <property type="protein sequence ID" value="RAL65511.1"/>
    <property type="molecule type" value="Genomic_DNA"/>
</dbReference>
<evidence type="ECO:0000256" key="1">
    <source>
        <dbReference type="SAM" id="MobiDB-lite"/>
    </source>
</evidence>
<keyword evidence="3" id="KW-1185">Reference proteome</keyword>
<gene>
    <name evidence="2" type="ORF">DID88_001077</name>
</gene>
<evidence type="ECO:0000313" key="3">
    <source>
        <dbReference type="Proteomes" id="UP000249056"/>
    </source>
</evidence>
<sequence>MDSTTIPRHSAGSTPSSSPGLFSPSNLHRQSIPVFDYGTPHSSPYLHPLQMHKVRETHKAQVEQDFITGRKLSTNMRLSMRLGEVYMEKLNWPGAWKPKVMSPSRSYKDSQRKEDWEG</sequence>
<proteinExistence type="predicted"/>
<dbReference type="AlphaFoldDB" id="A0A395IZC3"/>
<accession>A0A395IZC3</accession>
<organism evidence="2 3">
    <name type="scientific">Monilinia fructigena</name>
    <dbReference type="NCBI Taxonomy" id="38457"/>
    <lineage>
        <taxon>Eukaryota</taxon>
        <taxon>Fungi</taxon>
        <taxon>Dikarya</taxon>
        <taxon>Ascomycota</taxon>
        <taxon>Pezizomycotina</taxon>
        <taxon>Leotiomycetes</taxon>
        <taxon>Helotiales</taxon>
        <taxon>Sclerotiniaceae</taxon>
        <taxon>Monilinia</taxon>
    </lineage>
</organism>
<dbReference type="Proteomes" id="UP000249056">
    <property type="component" value="Unassembled WGS sequence"/>
</dbReference>
<name>A0A395IZC3_9HELO</name>
<comment type="caution">
    <text evidence="2">The sequence shown here is derived from an EMBL/GenBank/DDBJ whole genome shotgun (WGS) entry which is preliminary data.</text>
</comment>
<feature type="region of interest" description="Disordered" evidence="1">
    <location>
        <begin position="1"/>
        <end position="27"/>
    </location>
</feature>
<protein>
    <submittedName>
        <fullName evidence="2">Uncharacterized protein</fullName>
    </submittedName>
</protein>
<evidence type="ECO:0000313" key="2">
    <source>
        <dbReference type="EMBL" id="RAL65511.1"/>
    </source>
</evidence>
<reference evidence="2 3" key="1">
    <citation type="submission" date="2018-06" db="EMBL/GenBank/DDBJ databases">
        <title>Genome Sequence of the Brown Rot Fungal Pathogen Monilinia fructigena.</title>
        <authorList>
            <person name="Landi L."/>
            <person name="De Miccolis Angelini R.M."/>
            <person name="Pollastro S."/>
            <person name="Abate D."/>
            <person name="Faretra F."/>
            <person name="Romanazzi G."/>
        </authorList>
    </citation>
    <scope>NUCLEOTIDE SEQUENCE [LARGE SCALE GENOMIC DNA]</scope>
    <source>
        <strain evidence="2 3">Mfrg269</strain>
    </source>
</reference>
<feature type="region of interest" description="Disordered" evidence="1">
    <location>
        <begin position="99"/>
        <end position="118"/>
    </location>
</feature>
<feature type="compositionally biased region" description="Basic and acidic residues" evidence="1">
    <location>
        <begin position="106"/>
        <end position="118"/>
    </location>
</feature>